<evidence type="ECO:0000313" key="3">
    <source>
        <dbReference type="Proteomes" id="UP000440578"/>
    </source>
</evidence>
<feature type="compositionally biased region" description="Basic and acidic residues" evidence="1">
    <location>
        <begin position="95"/>
        <end position="107"/>
    </location>
</feature>
<sequence length="251" mass="26399">METVLASLGLGTRYCLVSDDHERPEPYAADDHERGPPSLRDRCTESGGGGGGQETPTPSGGRSGSGSGGGLLGRLRQQREQRANRPLNDDDDGTADVKKPSRRERAARAASAATEKENAGPRPDATLGLFERLASRHSEGRLSALGGLRPGSRGDQGSAPLMSGDNGGDSWGWSSSPSKTSPSTDAQWGSGAAWDDAQIAAPKTKAAKEAKSRTKKAGGSDQKSLIDLGGESKEDEWQSWEDDAWASLERK</sequence>
<dbReference type="OrthoDB" id="983479at2759"/>
<feature type="compositionally biased region" description="Gly residues" evidence="1">
    <location>
        <begin position="61"/>
        <end position="72"/>
    </location>
</feature>
<evidence type="ECO:0000256" key="1">
    <source>
        <dbReference type="SAM" id="MobiDB-lite"/>
    </source>
</evidence>
<feature type="compositionally biased region" description="Basic and acidic residues" evidence="1">
    <location>
        <begin position="18"/>
        <end position="44"/>
    </location>
</feature>
<evidence type="ECO:0000313" key="2">
    <source>
        <dbReference type="EMBL" id="KAF0305688.1"/>
    </source>
</evidence>
<reference evidence="2 3" key="1">
    <citation type="submission" date="2019-07" db="EMBL/GenBank/DDBJ databases">
        <title>Draft genome assembly of a fouling barnacle, Amphibalanus amphitrite (Darwin, 1854): The first reference genome for Thecostraca.</title>
        <authorList>
            <person name="Kim W."/>
        </authorList>
    </citation>
    <scope>NUCLEOTIDE SEQUENCE [LARGE SCALE GENOMIC DNA]</scope>
    <source>
        <strain evidence="2">SNU_AA5</strain>
        <tissue evidence="2">Soma without cirri and trophi</tissue>
    </source>
</reference>
<proteinExistence type="predicted"/>
<accession>A0A6A4WTX1</accession>
<gene>
    <name evidence="2" type="ORF">FJT64_022720</name>
</gene>
<dbReference type="AlphaFoldDB" id="A0A6A4WTX1"/>
<protein>
    <submittedName>
        <fullName evidence="2">Uncharacterized protein</fullName>
    </submittedName>
</protein>
<feature type="region of interest" description="Disordered" evidence="1">
    <location>
        <begin position="1"/>
        <end position="251"/>
    </location>
</feature>
<dbReference type="EMBL" id="VIIS01000732">
    <property type="protein sequence ID" value="KAF0305688.1"/>
    <property type="molecule type" value="Genomic_DNA"/>
</dbReference>
<dbReference type="Proteomes" id="UP000440578">
    <property type="component" value="Unassembled WGS sequence"/>
</dbReference>
<feature type="compositionally biased region" description="Low complexity" evidence="1">
    <location>
        <begin position="171"/>
        <end position="184"/>
    </location>
</feature>
<comment type="caution">
    <text evidence="2">The sequence shown here is derived from an EMBL/GenBank/DDBJ whole genome shotgun (WGS) entry which is preliminary data.</text>
</comment>
<keyword evidence="3" id="KW-1185">Reference proteome</keyword>
<name>A0A6A4WTX1_AMPAM</name>
<organism evidence="2 3">
    <name type="scientific">Amphibalanus amphitrite</name>
    <name type="common">Striped barnacle</name>
    <name type="synonym">Balanus amphitrite</name>
    <dbReference type="NCBI Taxonomy" id="1232801"/>
    <lineage>
        <taxon>Eukaryota</taxon>
        <taxon>Metazoa</taxon>
        <taxon>Ecdysozoa</taxon>
        <taxon>Arthropoda</taxon>
        <taxon>Crustacea</taxon>
        <taxon>Multicrustacea</taxon>
        <taxon>Cirripedia</taxon>
        <taxon>Thoracica</taxon>
        <taxon>Thoracicalcarea</taxon>
        <taxon>Balanomorpha</taxon>
        <taxon>Balanoidea</taxon>
        <taxon>Balanidae</taxon>
        <taxon>Amphibalaninae</taxon>
        <taxon>Amphibalanus</taxon>
    </lineage>
</organism>